<dbReference type="PANTHER" id="PTHR42928">
    <property type="entry name" value="TRICARBOXYLATE-BINDING PROTEIN"/>
    <property type="match status" value="1"/>
</dbReference>
<dbReference type="EMBL" id="FMSH01000446">
    <property type="protein sequence ID" value="SCU90714.1"/>
    <property type="molecule type" value="Genomic_DNA"/>
</dbReference>
<dbReference type="PANTHER" id="PTHR42928:SF5">
    <property type="entry name" value="BLR1237 PROTEIN"/>
    <property type="match status" value="1"/>
</dbReference>
<dbReference type="Gene3D" id="3.40.190.150">
    <property type="entry name" value="Bordetella uptake gene, domain 1"/>
    <property type="match status" value="1"/>
</dbReference>
<proteinExistence type="inferred from homology"/>
<evidence type="ECO:0000256" key="2">
    <source>
        <dbReference type="SAM" id="SignalP"/>
    </source>
</evidence>
<dbReference type="InterPro" id="IPR005064">
    <property type="entry name" value="BUG"/>
</dbReference>
<feature type="chain" id="PRO_5012611238" description="Extra-cytoplasmic solute receptor" evidence="2">
    <location>
        <begin position="27"/>
        <end position="325"/>
    </location>
</feature>
<evidence type="ECO:0008006" key="4">
    <source>
        <dbReference type="Google" id="ProtNLM"/>
    </source>
</evidence>
<gene>
    <name evidence="3" type="ORF">CNECB9_500010</name>
</gene>
<evidence type="ECO:0000256" key="1">
    <source>
        <dbReference type="ARBA" id="ARBA00006987"/>
    </source>
</evidence>
<name>A0A1K0INQ7_CUPNE</name>
<accession>A0A1K0INQ7</accession>
<sequence length="325" mass="34443">MIRRFIPRSCCLLSALALLAPAVAAAENYPSHPIKMIVPYPAGGGTDVLVRTVMQEMSKTLGQSIVVINRPGAGGKIGVTAVKLEKPDGYTMVLSSTSTMAVSPAIEPKLSYDPVKSFVHGGMIAKTPGVLLATRSLPAGNLDDLKRLLTAKPDDYVIASGTPTTFLSAEMYKQAIKSKMQTVQYNGSPPLLLDLVPGRVHLTFMIAGAAIPEIKNGTVKALAVTWDKRIPQLPDVPTMKEAGMGQVEATTWVGIAFPAGTPAPVVNKVNAALNHALQQPHVARRLVELGYFAEGGSPEQHSKTVASELTLWSKIYTNAGSPGLQ</sequence>
<dbReference type="SUPFAM" id="SSF53850">
    <property type="entry name" value="Periplasmic binding protein-like II"/>
    <property type="match status" value="1"/>
</dbReference>
<dbReference type="CDD" id="cd07012">
    <property type="entry name" value="PBP2_Bug_TTT"/>
    <property type="match status" value="1"/>
</dbReference>
<dbReference type="Gene3D" id="3.40.190.10">
    <property type="entry name" value="Periplasmic binding protein-like II"/>
    <property type="match status" value="1"/>
</dbReference>
<feature type="signal peptide" evidence="2">
    <location>
        <begin position="1"/>
        <end position="26"/>
    </location>
</feature>
<protein>
    <recommendedName>
        <fullName evidence="4">Extra-cytoplasmic solute receptor</fullName>
    </recommendedName>
</protein>
<evidence type="ECO:0000313" key="3">
    <source>
        <dbReference type="EMBL" id="SCU90714.1"/>
    </source>
</evidence>
<reference evidence="3" key="1">
    <citation type="submission" date="2016-09" db="EMBL/GenBank/DDBJ databases">
        <authorList>
            <person name="Capua I."/>
            <person name="De Benedictis P."/>
            <person name="Joannis T."/>
            <person name="Lombin L.H."/>
            <person name="Cattoli G."/>
        </authorList>
    </citation>
    <scope>NUCLEOTIDE SEQUENCE</scope>
    <source>
        <strain evidence="3">B9</strain>
    </source>
</reference>
<dbReference type="RefSeq" id="WP_340528817.1">
    <property type="nucleotide sequence ID" value="NZ_FMSH01000446.1"/>
</dbReference>
<organism evidence="3">
    <name type="scientific">Cupriavidus necator</name>
    <name type="common">Alcaligenes eutrophus</name>
    <name type="synonym">Ralstonia eutropha</name>
    <dbReference type="NCBI Taxonomy" id="106590"/>
    <lineage>
        <taxon>Bacteria</taxon>
        <taxon>Pseudomonadati</taxon>
        <taxon>Pseudomonadota</taxon>
        <taxon>Betaproteobacteria</taxon>
        <taxon>Burkholderiales</taxon>
        <taxon>Burkholderiaceae</taxon>
        <taxon>Cupriavidus</taxon>
    </lineage>
</organism>
<dbReference type="AlphaFoldDB" id="A0A1K0INQ7"/>
<comment type="similarity">
    <text evidence="1">Belongs to the UPF0065 (bug) family.</text>
</comment>
<dbReference type="InterPro" id="IPR042100">
    <property type="entry name" value="Bug_dom1"/>
</dbReference>
<keyword evidence="2" id="KW-0732">Signal</keyword>
<dbReference type="Pfam" id="PF03401">
    <property type="entry name" value="TctC"/>
    <property type="match status" value="1"/>
</dbReference>
<dbReference type="PIRSF" id="PIRSF017082">
    <property type="entry name" value="YflP"/>
    <property type="match status" value="1"/>
</dbReference>